<sequence>MRICLTYDFISTKEEKGLINQSKKIEIIGKILEKLGLDIDYDLNNFSRKKLLEFSNLIESNSYYEEITFNDLTNKSLEYLRNSLKKYDYLITYELSENSKIILENLGIKFIDIWLSPIRFYKDILFEFYSNEKDIYKRIQTFNFDDKKLFKRVKKLKIHSKLFLDEITLEENSCLIIGQMLQDKSIMKDGRFLTLLDFMDHLKNISEQYSNLYLLKHPYLKDEDFDYISKELIRNIKNIKLIKGINTYQLLMKKEIKHIIGISSSVLVEAKYFKKEIEFLYKPIISEKYVRVYKDLFSSNFWKKILDIKKEIEFKYLVDDNFFRLRYNLIYSYDIFMKNELNRKEDHKSFIKLYNFIINLEKERRYILYGYGTIGKLIYPFIKDKLDGIIDINIEDEYINEDYRKIRVLKIEDLKDKDYVIISPINHNENIKNKLIKYTKNIVEINLN</sequence>
<reference evidence="1" key="2">
    <citation type="submission" date="2023-07" db="EMBL/GenBank/DDBJ databases">
        <authorList>
            <person name="Zhang M."/>
            <person name="Zhou G."/>
        </authorList>
    </citation>
    <scope>NUCLEOTIDE SEQUENCE</scope>
    <source>
        <strain evidence="1">BJSY19SF1-2</strain>
    </source>
</reference>
<evidence type="ECO:0000313" key="1">
    <source>
        <dbReference type="EMBL" id="MDX4069415.1"/>
    </source>
</evidence>
<dbReference type="AlphaFoldDB" id="A0AAW9DB14"/>
<protein>
    <recommendedName>
        <fullName evidence="3">Capsule biosynthesis protein CapA</fullName>
    </recommendedName>
</protein>
<name>A0AAW9DB14_9BACT</name>
<reference evidence="1" key="1">
    <citation type="journal article" date="2023" name="Front. Microbiol.">
        <title>Genomic diversity and taxonomic marker for Arcobacter species.</title>
        <authorList>
            <person name="Zhou G."/>
            <person name="Gu Y."/>
            <person name="Wang H."/>
            <person name="Chen X."/>
            <person name="Zhang X."/>
            <person name="Shao Z."/>
            <person name="Yan X."/>
            <person name="Zhang J."/>
            <person name="Zhang M."/>
        </authorList>
    </citation>
    <scope>NUCLEOTIDE SEQUENCE</scope>
    <source>
        <strain evidence="1">BJSY19SF1-2</strain>
    </source>
</reference>
<comment type="caution">
    <text evidence="1">The sequence shown here is derived from an EMBL/GenBank/DDBJ whole genome shotgun (WGS) entry which is preliminary data.</text>
</comment>
<dbReference type="RefSeq" id="WP_319048123.1">
    <property type="nucleotide sequence ID" value="NZ_JAUQUR010000003.1"/>
</dbReference>
<dbReference type="Proteomes" id="UP001283691">
    <property type="component" value="Unassembled WGS sequence"/>
</dbReference>
<accession>A0AAW9DB14</accession>
<organism evidence="1 2">
    <name type="scientific">Aliarcobacter skirrowii</name>
    <dbReference type="NCBI Taxonomy" id="28200"/>
    <lineage>
        <taxon>Bacteria</taxon>
        <taxon>Pseudomonadati</taxon>
        <taxon>Campylobacterota</taxon>
        <taxon>Epsilonproteobacteria</taxon>
        <taxon>Campylobacterales</taxon>
        <taxon>Arcobacteraceae</taxon>
        <taxon>Aliarcobacter</taxon>
    </lineage>
</organism>
<proteinExistence type="predicted"/>
<evidence type="ECO:0000313" key="2">
    <source>
        <dbReference type="Proteomes" id="UP001283691"/>
    </source>
</evidence>
<evidence type="ECO:0008006" key="3">
    <source>
        <dbReference type="Google" id="ProtNLM"/>
    </source>
</evidence>
<gene>
    <name evidence="1" type="ORF">Q6A80_06695</name>
</gene>
<dbReference type="EMBL" id="JAUQUR010000003">
    <property type="protein sequence ID" value="MDX4069415.1"/>
    <property type="molecule type" value="Genomic_DNA"/>
</dbReference>